<dbReference type="Gene3D" id="1.10.150.240">
    <property type="entry name" value="Putative phosphatase, domain 2"/>
    <property type="match status" value="1"/>
</dbReference>
<keyword evidence="1" id="KW-0378">Hydrolase</keyword>
<dbReference type="PANTHER" id="PTHR43481:SF4">
    <property type="entry name" value="GLYCEROL-1-PHOSPHATE PHOSPHOHYDROLASE 1-RELATED"/>
    <property type="match status" value="1"/>
</dbReference>
<dbReference type="Pfam" id="PF00702">
    <property type="entry name" value="Hydrolase"/>
    <property type="match status" value="1"/>
</dbReference>
<dbReference type="SUPFAM" id="SSF56784">
    <property type="entry name" value="HAD-like"/>
    <property type="match status" value="1"/>
</dbReference>
<dbReference type="PANTHER" id="PTHR43481">
    <property type="entry name" value="FRUCTOSE-1-PHOSPHATE PHOSPHATASE"/>
    <property type="match status" value="1"/>
</dbReference>
<dbReference type="InterPro" id="IPR023214">
    <property type="entry name" value="HAD_sf"/>
</dbReference>
<dbReference type="CDD" id="cd07527">
    <property type="entry name" value="HAD_ScGPP-like"/>
    <property type="match status" value="1"/>
</dbReference>
<dbReference type="RefSeq" id="WP_212610598.1">
    <property type="nucleotide sequence ID" value="NZ_CP073910.1"/>
</dbReference>
<sequence>MDRAILSGGRAFSAFLFDMDGTLLSSVIAAERVWARWASGHGLDIDAFLPTIHGVRAIDTVRRWVPPGFDAEAEASKVTLAEIEDIDGIAQIAGAEAFLSSLPENRWGIVTSAPRALARRRLEAVGLPAPAVLITADDVTNGKPHPDCYRLAAQTLGFDASDCLVFEDAPAGISAGEQAGASVLVIRATHMHPLETAHPGIDDYDGLRVSVDADGSMRLHISND</sequence>
<dbReference type="InterPro" id="IPR036412">
    <property type="entry name" value="HAD-like_sf"/>
</dbReference>
<dbReference type="PROSITE" id="PS01228">
    <property type="entry name" value="COF_1"/>
    <property type="match status" value="1"/>
</dbReference>
<gene>
    <name evidence="1" type="ORF">KFK14_08730</name>
</gene>
<name>A0A975K9W1_9SPHN</name>
<dbReference type="InterPro" id="IPR006439">
    <property type="entry name" value="HAD-SF_hydro_IA"/>
</dbReference>
<dbReference type="AlphaFoldDB" id="A0A975K9W1"/>
<accession>A0A975K9W1</accession>
<keyword evidence="2" id="KW-1185">Reference proteome</keyword>
<dbReference type="SFLD" id="SFLDG01129">
    <property type="entry name" value="C1.5:_HAD__Beta-PGM__Phosphata"/>
    <property type="match status" value="1"/>
</dbReference>
<dbReference type="Gene3D" id="3.40.50.1000">
    <property type="entry name" value="HAD superfamily/HAD-like"/>
    <property type="match status" value="1"/>
</dbReference>
<organism evidence="1 2">
    <name type="scientific">Sphingobium phenoxybenzoativorans</name>
    <dbReference type="NCBI Taxonomy" id="1592790"/>
    <lineage>
        <taxon>Bacteria</taxon>
        <taxon>Pseudomonadati</taxon>
        <taxon>Pseudomonadota</taxon>
        <taxon>Alphaproteobacteria</taxon>
        <taxon>Sphingomonadales</taxon>
        <taxon>Sphingomonadaceae</taxon>
        <taxon>Sphingobium</taxon>
    </lineage>
</organism>
<dbReference type="GO" id="GO:0050308">
    <property type="term" value="F:sugar-phosphatase activity"/>
    <property type="evidence" value="ECO:0007669"/>
    <property type="project" value="TreeGrafter"/>
</dbReference>
<dbReference type="InterPro" id="IPR051806">
    <property type="entry name" value="HAD-like_SPP"/>
</dbReference>
<dbReference type="InterPro" id="IPR023198">
    <property type="entry name" value="PGP-like_dom2"/>
</dbReference>
<evidence type="ECO:0000313" key="2">
    <source>
        <dbReference type="Proteomes" id="UP000681425"/>
    </source>
</evidence>
<proteinExistence type="predicted"/>
<dbReference type="SFLD" id="SFLDS00003">
    <property type="entry name" value="Haloacid_Dehalogenase"/>
    <property type="match status" value="1"/>
</dbReference>
<reference evidence="1" key="1">
    <citation type="submission" date="2021-04" db="EMBL/GenBank/DDBJ databases">
        <title>Isolation of p-tert-butylphenol degrading bacteria Sphingobium phenoxybenzoativorans Tas13 from active sludge.</title>
        <authorList>
            <person name="Li Y."/>
        </authorList>
    </citation>
    <scope>NUCLEOTIDE SEQUENCE</scope>
    <source>
        <strain evidence="1">Tas13</strain>
    </source>
</reference>
<evidence type="ECO:0000313" key="1">
    <source>
        <dbReference type="EMBL" id="QUT07460.1"/>
    </source>
</evidence>
<dbReference type="Proteomes" id="UP000681425">
    <property type="component" value="Chromosome"/>
</dbReference>
<dbReference type="NCBIfam" id="TIGR01509">
    <property type="entry name" value="HAD-SF-IA-v3"/>
    <property type="match status" value="1"/>
</dbReference>
<dbReference type="EMBL" id="CP073910">
    <property type="protein sequence ID" value="QUT07460.1"/>
    <property type="molecule type" value="Genomic_DNA"/>
</dbReference>
<dbReference type="KEGG" id="spph:KFK14_08730"/>
<protein>
    <submittedName>
        <fullName evidence="1">HAD family hydrolase</fullName>
    </submittedName>
</protein>